<dbReference type="Proteomes" id="UP000277007">
    <property type="component" value="Unassembled WGS sequence"/>
</dbReference>
<evidence type="ECO:0000313" key="5">
    <source>
        <dbReference type="Proteomes" id="UP000277007"/>
    </source>
</evidence>
<keyword evidence="5" id="KW-1185">Reference proteome</keyword>
<dbReference type="PANTHER" id="PTHR35936:SF37">
    <property type="entry name" value="AMINO ACID ABC TRANSPORTER SUBSTRATE-BINDING PROTEIN"/>
    <property type="match status" value="1"/>
</dbReference>
<dbReference type="SMART" id="SM00062">
    <property type="entry name" value="PBPb"/>
    <property type="match status" value="1"/>
</dbReference>
<feature type="signal peptide" evidence="2">
    <location>
        <begin position="1"/>
        <end position="27"/>
    </location>
</feature>
<evidence type="ECO:0000256" key="2">
    <source>
        <dbReference type="SAM" id="SignalP"/>
    </source>
</evidence>
<organism evidence="4 5">
    <name type="scientific">Azospirillum griseum</name>
    <dbReference type="NCBI Taxonomy" id="2496639"/>
    <lineage>
        <taxon>Bacteria</taxon>
        <taxon>Pseudomonadati</taxon>
        <taxon>Pseudomonadota</taxon>
        <taxon>Alphaproteobacteria</taxon>
        <taxon>Rhodospirillales</taxon>
        <taxon>Azospirillaceae</taxon>
        <taxon>Azospirillum</taxon>
    </lineage>
</organism>
<dbReference type="PANTHER" id="PTHR35936">
    <property type="entry name" value="MEMBRANE-BOUND LYTIC MUREIN TRANSGLYCOSYLASE F"/>
    <property type="match status" value="1"/>
</dbReference>
<sequence>MRFATILGAVGFATAVLVGGLTGAAQADALDRITKEKVLRVAVPQDFPPFGSVGPDLKPLGYDIDTANLIGKELGAKVELVPVSSSNRIPYLTTGKVDLVISSLGKNAEREKVIDFSAAYAPFFNGVFGPEASTVEKAEDLNGKTVGVTRGSVEDIELSKIVSDKVTVRRYEDNNGTISAFLSGQVELVATGNVVAAAIIERNPPRLPILKFLIKNSPCFIGLNKDEGPLLEKVNAILAKAKADGSLSAISKKWLGTPLSKDL</sequence>
<evidence type="ECO:0000256" key="1">
    <source>
        <dbReference type="ARBA" id="ARBA00022729"/>
    </source>
</evidence>
<dbReference type="EMBL" id="RXMA01000009">
    <property type="protein sequence ID" value="RTR20227.1"/>
    <property type="molecule type" value="Genomic_DNA"/>
</dbReference>
<accession>A0A431VIU9</accession>
<dbReference type="InterPro" id="IPR001638">
    <property type="entry name" value="Solute-binding_3/MltF_N"/>
</dbReference>
<comment type="caution">
    <text evidence="4">The sequence shown here is derived from an EMBL/GenBank/DDBJ whole genome shotgun (WGS) entry which is preliminary data.</text>
</comment>
<dbReference type="Gene3D" id="3.40.190.10">
    <property type="entry name" value="Periplasmic binding protein-like II"/>
    <property type="match status" value="2"/>
</dbReference>
<dbReference type="AlphaFoldDB" id="A0A431VIU9"/>
<reference evidence="4 5" key="1">
    <citation type="submission" date="2018-12" db="EMBL/GenBank/DDBJ databases">
        <authorList>
            <person name="Yang Y."/>
        </authorList>
    </citation>
    <scope>NUCLEOTIDE SEQUENCE [LARGE SCALE GENOMIC DNA]</scope>
    <source>
        <strain evidence="4 5">L-25-5w-1</strain>
    </source>
</reference>
<protein>
    <submittedName>
        <fullName evidence="4">Transporter substrate-binding domain-containing protein</fullName>
    </submittedName>
</protein>
<dbReference type="SUPFAM" id="SSF53850">
    <property type="entry name" value="Periplasmic binding protein-like II"/>
    <property type="match status" value="1"/>
</dbReference>
<dbReference type="OrthoDB" id="6192933at2"/>
<evidence type="ECO:0000259" key="3">
    <source>
        <dbReference type="SMART" id="SM00062"/>
    </source>
</evidence>
<feature type="domain" description="Solute-binding protein family 3/N-terminal" evidence="3">
    <location>
        <begin position="38"/>
        <end position="258"/>
    </location>
</feature>
<dbReference type="CDD" id="cd01072">
    <property type="entry name" value="PBP2_SMa0082_like"/>
    <property type="match status" value="1"/>
</dbReference>
<keyword evidence="1 2" id="KW-0732">Signal</keyword>
<feature type="chain" id="PRO_5019085058" evidence="2">
    <location>
        <begin position="28"/>
        <end position="263"/>
    </location>
</feature>
<dbReference type="Pfam" id="PF00497">
    <property type="entry name" value="SBP_bac_3"/>
    <property type="match status" value="1"/>
</dbReference>
<dbReference type="RefSeq" id="WP_126615401.1">
    <property type="nucleotide sequence ID" value="NZ_JBHUCY010000033.1"/>
</dbReference>
<gene>
    <name evidence="4" type="ORF">EJ903_11865</name>
</gene>
<evidence type="ECO:0000313" key="4">
    <source>
        <dbReference type="EMBL" id="RTR20227.1"/>
    </source>
</evidence>
<proteinExistence type="predicted"/>
<name>A0A431VIU9_9PROT</name>